<dbReference type="PANTHER" id="PTHR31150:SF23">
    <property type="entry name" value="MANDELONITRILE LYASE-RELATED"/>
    <property type="match status" value="1"/>
</dbReference>
<dbReference type="Gene3D" id="3.30.40.10">
    <property type="entry name" value="Zinc/RING finger domain, C3HC4 (zinc finger)"/>
    <property type="match status" value="1"/>
</dbReference>
<gene>
    <name evidence="4" type="ORF">F0562_032918</name>
</gene>
<evidence type="ECO:0000259" key="3">
    <source>
        <dbReference type="PROSITE" id="PS50089"/>
    </source>
</evidence>
<proteinExistence type="predicted"/>
<feature type="region of interest" description="Disordered" evidence="2">
    <location>
        <begin position="112"/>
        <end position="143"/>
    </location>
</feature>
<dbReference type="PANTHER" id="PTHR31150">
    <property type="entry name" value="EXPRESSED PROTEIN"/>
    <property type="match status" value="1"/>
</dbReference>
<dbReference type="GO" id="GO:0008270">
    <property type="term" value="F:zinc ion binding"/>
    <property type="evidence" value="ECO:0007669"/>
    <property type="project" value="UniProtKB-KW"/>
</dbReference>
<evidence type="ECO:0000313" key="5">
    <source>
        <dbReference type="Proteomes" id="UP000325577"/>
    </source>
</evidence>
<feature type="compositionally biased region" description="Low complexity" evidence="2">
    <location>
        <begin position="126"/>
        <end position="135"/>
    </location>
</feature>
<dbReference type="AlphaFoldDB" id="A0A5J5APC1"/>
<dbReference type="InterPro" id="IPR001841">
    <property type="entry name" value="Znf_RING"/>
</dbReference>
<keyword evidence="1" id="KW-0479">Metal-binding</keyword>
<sequence length="407" mass="44732">MGPHEPYWQTNTSFSPPPSRWDFRFQSEGLSFGSHDGIQLYGSSTSSNSRESRSWVRGNHLPNHQYSTSDGVGPYFSSPSEISPAQQWTPPTIQEISVDDCRTSSRGVLGPLFFSPTMEGTSAAQDSGGSTSSRSDSSEYESMAKSHSCHRNFSSRRCFMSKPIHPLSFPPETPTREAANATATSFSEFDAATPQRDAHRLSSASGSIDFTDVSEPFESDSFGRSSNLSEGFRCGLCERFLSQRSPWSPRRIVRSGDMPVAGVLSCRHVFHAECLEQTTPKTCKSDPPCPLCIRSEEENSPEQRVISKMRKGFPRLRPFREDGPSKPWGCVQAGDCVEGALHVPPRNTMLLLNRNRIKKNLCLKGNLVKEFPGKPKKSGSYSSQLLIGRSVDQGAVGSSKTSAEPSV</sequence>
<dbReference type="PROSITE" id="PS50089">
    <property type="entry name" value="ZF_RING_2"/>
    <property type="match status" value="1"/>
</dbReference>
<dbReference type="Proteomes" id="UP000325577">
    <property type="component" value="Linkage Group LG19"/>
</dbReference>
<evidence type="ECO:0000256" key="1">
    <source>
        <dbReference type="PROSITE-ProRule" id="PRU00175"/>
    </source>
</evidence>
<keyword evidence="1" id="KW-0862">Zinc</keyword>
<keyword evidence="1" id="KW-0863">Zinc-finger</keyword>
<feature type="region of interest" description="Disordered" evidence="2">
    <location>
        <begin position="36"/>
        <end position="70"/>
    </location>
</feature>
<accession>A0A5J5APC1</accession>
<protein>
    <recommendedName>
        <fullName evidence="3">RING-type domain-containing protein</fullName>
    </recommendedName>
</protein>
<organism evidence="4 5">
    <name type="scientific">Nyssa sinensis</name>
    <dbReference type="NCBI Taxonomy" id="561372"/>
    <lineage>
        <taxon>Eukaryota</taxon>
        <taxon>Viridiplantae</taxon>
        <taxon>Streptophyta</taxon>
        <taxon>Embryophyta</taxon>
        <taxon>Tracheophyta</taxon>
        <taxon>Spermatophyta</taxon>
        <taxon>Magnoliopsida</taxon>
        <taxon>eudicotyledons</taxon>
        <taxon>Gunneridae</taxon>
        <taxon>Pentapetalae</taxon>
        <taxon>asterids</taxon>
        <taxon>Cornales</taxon>
        <taxon>Nyssaceae</taxon>
        <taxon>Nyssa</taxon>
    </lineage>
</organism>
<keyword evidence="5" id="KW-1185">Reference proteome</keyword>
<evidence type="ECO:0000313" key="4">
    <source>
        <dbReference type="EMBL" id="KAA8532965.1"/>
    </source>
</evidence>
<feature type="domain" description="RING-type" evidence="3">
    <location>
        <begin position="234"/>
        <end position="292"/>
    </location>
</feature>
<dbReference type="OrthoDB" id="416496at2759"/>
<dbReference type="SUPFAM" id="SSF57850">
    <property type="entry name" value="RING/U-box"/>
    <property type="match status" value="1"/>
</dbReference>
<name>A0A5J5APC1_9ASTE</name>
<reference evidence="4 5" key="1">
    <citation type="submission" date="2019-09" db="EMBL/GenBank/DDBJ databases">
        <title>A chromosome-level genome assembly of the Chinese tupelo Nyssa sinensis.</title>
        <authorList>
            <person name="Yang X."/>
            <person name="Kang M."/>
            <person name="Yang Y."/>
            <person name="Xiong H."/>
            <person name="Wang M."/>
            <person name="Zhang Z."/>
            <person name="Wang Z."/>
            <person name="Wu H."/>
            <person name="Ma T."/>
            <person name="Liu J."/>
            <person name="Xi Z."/>
        </authorList>
    </citation>
    <scope>NUCLEOTIDE SEQUENCE [LARGE SCALE GENOMIC DNA]</scope>
    <source>
        <strain evidence="4">J267</strain>
        <tissue evidence="4">Leaf</tissue>
    </source>
</reference>
<dbReference type="EMBL" id="CM018042">
    <property type="protein sequence ID" value="KAA8532965.1"/>
    <property type="molecule type" value="Genomic_DNA"/>
</dbReference>
<feature type="region of interest" description="Disordered" evidence="2">
    <location>
        <begin position="1"/>
        <end position="20"/>
    </location>
</feature>
<dbReference type="InterPro" id="IPR013083">
    <property type="entry name" value="Znf_RING/FYVE/PHD"/>
</dbReference>
<evidence type="ECO:0000256" key="2">
    <source>
        <dbReference type="SAM" id="MobiDB-lite"/>
    </source>
</evidence>